<feature type="region of interest" description="Disordered" evidence="1">
    <location>
        <begin position="202"/>
        <end position="224"/>
    </location>
</feature>
<dbReference type="InterPro" id="IPR000008">
    <property type="entry name" value="C2_dom"/>
</dbReference>
<feature type="region of interest" description="Disordered" evidence="1">
    <location>
        <begin position="144"/>
        <end position="175"/>
    </location>
</feature>
<dbReference type="InParanoid" id="G5A2T6"/>
<evidence type="ECO:0000256" key="1">
    <source>
        <dbReference type="SAM" id="MobiDB-lite"/>
    </source>
</evidence>
<dbReference type="SMR" id="G5A2T6"/>
<dbReference type="Gene3D" id="2.60.40.150">
    <property type="entry name" value="C2 domain"/>
    <property type="match status" value="1"/>
</dbReference>
<feature type="domain" description="C2" evidence="2">
    <location>
        <begin position="1"/>
        <end position="119"/>
    </location>
</feature>
<feature type="compositionally biased region" description="Basic and acidic residues" evidence="1">
    <location>
        <begin position="244"/>
        <end position="259"/>
    </location>
</feature>
<dbReference type="SUPFAM" id="SSF49562">
    <property type="entry name" value="C2 domain (Calcium/lipid-binding domain, CaLB)"/>
    <property type="match status" value="1"/>
</dbReference>
<evidence type="ECO:0000313" key="3">
    <source>
        <dbReference type="EMBL" id="EGZ09976.1"/>
    </source>
</evidence>
<sequence length="329" mass="37579">MAPPTFSTLYLCVHSAQNAQMKSRYAYCKVFVADKPMVENTMFAAFSSTHSQSFKTLTAPVDNNGPVWKAKFEVHTIDPRVDVLSVLVKNPQLLSCPIVGVCVIALKNLIGAGRVDHWLALRKGRIQAGQIRLQLLLEKVENPSISPRPEYSQNQVRSPVPSHQAQTNRETLVEDVYRRIKREKQEREESERRQRRYDDLRAAIREVDGGNEQDRKRKSSSDNQADTFCGALVYDVDQVRFDSEDEEKLMRSEHSERSEGNQSCCSQGSSKRGSRRYQRQSRESCSARSQTLGMERRDLDEDLYGHLPGSDRAYQYYVHGRRWVGTGSS</sequence>
<dbReference type="GeneID" id="20647614"/>
<dbReference type="Pfam" id="PF00168">
    <property type="entry name" value="C2"/>
    <property type="match status" value="1"/>
</dbReference>
<dbReference type="InterPro" id="IPR035892">
    <property type="entry name" value="C2_domain_sf"/>
</dbReference>
<dbReference type="Proteomes" id="UP000002640">
    <property type="component" value="Unassembled WGS sequence"/>
</dbReference>
<evidence type="ECO:0000259" key="2">
    <source>
        <dbReference type="PROSITE" id="PS50004"/>
    </source>
</evidence>
<gene>
    <name evidence="3" type="ORF">PHYSODRAFT_338679</name>
</gene>
<name>G5A2T6_PHYSP</name>
<dbReference type="KEGG" id="psoj:PHYSODRAFT_338679"/>
<dbReference type="AlphaFoldDB" id="G5A2T6"/>
<feature type="compositionally biased region" description="Polar residues" evidence="1">
    <location>
        <begin position="151"/>
        <end position="170"/>
    </location>
</feature>
<feature type="region of interest" description="Disordered" evidence="1">
    <location>
        <begin position="244"/>
        <end position="291"/>
    </location>
</feature>
<accession>G5A2T6</accession>
<dbReference type="PROSITE" id="PS50004">
    <property type="entry name" value="C2"/>
    <property type="match status" value="1"/>
</dbReference>
<dbReference type="RefSeq" id="XP_009534837.1">
    <property type="nucleotide sequence ID" value="XM_009536542.1"/>
</dbReference>
<evidence type="ECO:0000313" key="4">
    <source>
        <dbReference type="Proteomes" id="UP000002640"/>
    </source>
</evidence>
<feature type="compositionally biased region" description="Polar residues" evidence="1">
    <location>
        <begin position="260"/>
        <end position="271"/>
    </location>
</feature>
<protein>
    <recommendedName>
        <fullName evidence="2">C2 domain-containing protein</fullName>
    </recommendedName>
</protein>
<dbReference type="EMBL" id="JH159159">
    <property type="protein sequence ID" value="EGZ09976.1"/>
    <property type="molecule type" value="Genomic_DNA"/>
</dbReference>
<keyword evidence="4" id="KW-1185">Reference proteome</keyword>
<proteinExistence type="predicted"/>
<organism evidence="3 4">
    <name type="scientific">Phytophthora sojae (strain P6497)</name>
    <name type="common">Soybean stem and root rot agent</name>
    <name type="synonym">Phytophthora megasperma f. sp. glycines</name>
    <dbReference type="NCBI Taxonomy" id="1094619"/>
    <lineage>
        <taxon>Eukaryota</taxon>
        <taxon>Sar</taxon>
        <taxon>Stramenopiles</taxon>
        <taxon>Oomycota</taxon>
        <taxon>Peronosporomycetes</taxon>
        <taxon>Peronosporales</taxon>
        <taxon>Peronosporaceae</taxon>
        <taxon>Phytophthora</taxon>
    </lineage>
</organism>
<reference evidence="3 4" key="1">
    <citation type="journal article" date="2006" name="Science">
        <title>Phytophthora genome sequences uncover evolutionary origins and mechanisms of pathogenesis.</title>
        <authorList>
            <person name="Tyler B.M."/>
            <person name="Tripathy S."/>
            <person name="Zhang X."/>
            <person name="Dehal P."/>
            <person name="Jiang R.H."/>
            <person name="Aerts A."/>
            <person name="Arredondo F.D."/>
            <person name="Baxter L."/>
            <person name="Bensasson D."/>
            <person name="Beynon J.L."/>
            <person name="Chapman J."/>
            <person name="Damasceno C.M."/>
            <person name="Dorrance A.E."/>
            <person name="Dou D."/>
            <person name="Dickerman A.W."/>
            <person name="Dubchak I.L."/>
            <person name="Garbelotto M."/>
            <person name="Gijzen M."/>
            <person name="Gordon S.G."/>
            <person name="Govers F."/>
            <person name="Grunwald N.J."/>
            <person name="Huang W."/>
            <person name="Ivors K.L."/>
            <person name="Jones R.W."/>
            <person name="Kamoun S."/>
            <person name="Krampis K."/>
            <person name="Lamour K.H."/>
            <person name="Lee M.K."/>
            <person name="McDonald W.H."/>
            <person name="Medina M."/>
            <person name="Meijer H.J."/>
            <person name="Nordberg E.K."/>
            <person name="Maclean D.J."/>
            <person name="Ospina-Giraldo M.D."/>
            <person name="Morris P.F."/>
            <person name="Phuntumart V."/>
            <person name="Putnam N.H."/>
            <person name="Rash S."/>
            <person name="Rose J.K."/>
            <person name="Sakihama Y."/>
            <person name="Salamov A.A."/>
            <person name="Savidor A."/>
            <person name="Scheuring C.F."/>
            <person name="Smith B.M."/>
            <person name="Sobral B.W."/>
            <person name="Terry A."/>
            <person name="Torto-Alalibo T.A."/>
            <person name="Win J."/>
            <person name="Xu Z."/>
            <person name="Zhang H."/>
            <person name="Grigoriev I.V."/>
            <person name="Rokhsar D.S."/>
            <person name="Boore J.L."/>
        </authorList>
    </citation>
    <scope>NUCLEOTIDE SEQUENCE [LARGE SCALE GENOMIC DNA]</scope>
    <source>
        <strain evidence="3 4">P6497</strain>
    </source>
</reference>
<feature type="compositionally biased region" description="Basic and acidic residues" evidence="1">
    <location>
        <begin position="202"/>
        <end position="215"/>
    </location>
</feature>